<evidence type="ECO:0000313" key="1">
    <source>
        <dbReference type="EMBL" id="MQL88622.1"/>
    </source>
</evidence>
<sequence length="124" mass="14443">DQVFKLIQIIEPLYEILRVVDGDRRPTIELVYVKIEAAKKKIIDVSPRYAHFILDIVEDQWDRQMSRDLHMTAYYLHSTCHYANELLYDDDLTAAFMRVVEKLSSSPLDAIDVNDQASINLTTQ</sequence>
<protein>
    <submittedName>
        <fullName evidence="1">Uncharacterized protein</fullName>
    </submittedName>
</protein>
<feature type="non-terminal residue" evidence="1">
    <location>
        <position position="1"/>
    </location>
</feature>
<comment type="caution">
    <text evidence="1">The sequence shown here is derived from an EMBL/GenBank/DDBJ whole genome shotgun (WGS) entry which is preliminary data.</text>
</comment>
<proteinExistence type="predicted"/>
<dbReference type="AlphaFoldDB" id="A0A843UQP6"/>
<dbReference type="Proteomes" id="UP000652761">
    <property type="component" value="Unassembled WGS sequence"/>
</dbReference>
<name>A0A843UQP6_COLES</name>
<evidence type="ECO:0000313" key="2">
    <source>
        <dbReference type="Proteomes" id="UP000652761"/>
    </source>
</evidence>
<organism evidence="1 2">
    <name type="scientific">Colocasia esculenta</name>
    <name type="common">Wild taro</name>
    <name type="synonym">Arum esculentum</name>
    <dbReference type="NCBI Taxonomy" id="4460"/>
    <lineage>
        <taxon>Eukaryota</taxon>
        <taxon>Viridiplantae</taxon>
        <taxon>Streptophyta</taxon>
        <taxon>Embryophyta</taxon>
        <taxon>Tracheophyta</taxon>
        <taxon>Spermatophyta</taxon>
        <taxon>Magnoliopsida</taxon>
        <taxon>Liliopsida</taxon>
        <taxon>Araceae</taxon>
        <taxon>Aroideae</taxon>
        <taxon>Colocasieae</taxon>
        <taxon>Colocasia</taxon>
    </lineage>
</organism>
<keyword evidence="2" id="KW-1185">Reference proteome</keyword>
<gene>
    <name evidence="1" type="ORF">Taro_021187</name>
</gene>
<reference evidence="1" key="1">
    <citation type="submission" date="2017-07" db="EMBL/GenBank/DDBJ databases">
        <title>Taro Niue Genome Assembly and Annotation.</title>
        <authorList>
            <person name="Atibalentja N."/>
            <person name="Keating K."/>
            <person name="Fields C.J."/>
        </authorList>
    </citation>
    <scope>NUCLEOTIDE SEQUENCE</scope>
    <source>
        <strain evidence="1">Niue_2</strain>
        <tissue evidence="1">Leaf</tissue>
    </source>
</reference>
<dbReference type="EMBL" id="NMUH01001074">
    <property type="protein sequence ID" value="MQL88622.1"/>
    <property type="molecule type" value="Genomic_DNA"/>
</dbReference>
<accession>A0A843UQP6</accession>